<gene>
    <name evidence="2" type="ORF">LX97_00477</name>
</gene>
<accession>A0ABX5Q0F5</accession>
<evidence type="ECO:0000256" key="1">
    <source>
        <dbReference type="SAM" id="MobiDB-lite"/>
    </source>
</evidence>
<feature type="compositionally biased region" description="Basic and acidic residues" evidence="1">
    <location>
        <begin position="29"/>
        <end position="40"/>
    </location>
</feature>
<organism evidence="2 3">
    <name type="scientific">Nonlabens dokdonensis</name>
    <dbReference type="NCBI Taxonomy" id="328515"/>
    <lineage>
        <taxon>Bacteria</taxon>
        <taxon>Pseudomonadati</taxon>
        <taxon>Bacteroidota</taxon>
        <taxon>Flavobacteriia</taxon>
        <taxon>Flavobacteriales</taxon>
        <taxon>Flavobacteriaceae</taxon>
        <taxon>Nonlabens</taxon>
    </lineage>
</organism>
<sequence length="53" mass="6211">MKFAEDSPDQGFLSLIKEIKEEIEMLKKHHKPTSEIDKAHTLLFHNSPKNEYS</sequence>
<reference evidence="2 3" key="1">
    <citation type="submission" date="2018-06" db="EMBL/GenBank/DDBJ databases">
        <title>Genomic Encyclopedia of Archaeal and Bacterial Type Strains, Phase II (KMG-II): from individual species to whole genera.</title>
        <authorList>
            <person name="Goeker M."/>
        </authorList>
    </citation>
    <scope>NUCLEOTIDE SEQUENCE [LARGE SCALE GENOMIC DNA]</scope>
    <source>
        <strain evidence="2 3">DSM 17205</strain>
    </source>
</reference>
<name>A0ABX5Q0F5_9FLAO</name>
<dbReference type="EMBL" id="QKZR01000001">
    <property type="protein sequence ID" value="PZX43476.1"/>
    <property type="molecule type" value="Genomic_DNA"/>
</dbReference>
<keyword evidence="3" id="KW-1185">Reference proteome</keyword>
<dbReference type="RefSeq" id="WP_015361291.1">
    <property type="nucleotide sequence ID" value="NZ_QKZR01000001.1"/>
</dbReference>
<protein>
    <submittedName>
        <fullName evidence="2">Uncharacterized protein</fullName>
    </submittedName>
</protein>
<proteinExistence type="predicted"/>
<comment type="caution">
    <text evidence="2">The sequence shown here is derived from an EMBL/GenBank/DDBJ whole genome shotgun (WGS) entry which is preliminary data.</text>
</comment>
<dbReference type="Proteomes" id="UP000248584">
    <property type="component" value="Unassembled WGS sequence"/>
</dbReference>
<evidence type="ECO:0000313" key="2">
    <source>
        <dbReference type="EMBL" id="PZX43476.1"/>
    </source>
</evidence>
<feature type="region of interest" description="Disordered" evidence="1">
    <location>
        <begin position="29"/>
        <end position="53"/>
    </location>
</feature>
<evidence type="ECO:0000313" key="3">
    <source>
        <dbReference type="Proteomes" id="UP000248584"/>
    </source>
</evidence>